<gene>
    <name evidence="1" type="ORF">SAMN05216225_101131</name>
</gene>
<dbReference type="AlphaFoldDB" id="A0A1M5G1M2"/>
<name>A0A1M5G1M2_9BACI</name>
<dbReference type="OrthoDB" id="9931731at2"/>
<keyword evidence="2" id="KW-1185">Reference proteome</keyword>
<dbReference type="EMBL" id="FQVW01000011">
    <property type="protein sequence ID" value="SHF97727.1"/>
    <property type="molecule type" value="Genomic_DNA"/>
</dbReference>
<dbReference type="Proteomes" id="UP000183988">
    <property type="component" value="Unassembled WGS sequence"/>
</dbReference>
<evidence type="ECO:0000313" key="1">
    <source>
        <dbReference type="EMBL" id="SHF97727.1"/>
    </source>
</evidence>
<sequence length="109" mass="13202">MEDKKYAFYSYGRTKEFSDYYFLQNFWYSLEELALAPNDCLFFNDVGNSLKQKELMFSMLANIKCIVIPSYDHLNPSRTLFKELYEDRIHREGIYIICLDEEGYWRECI</sequence>
<dbReference type="RefSeq" id="WP_072889362.1">
    <property type="nucleotide sequence ID" value="NZ_FQVW01000011.1"/>
</dbReference>
<protein>
    <submittedName>
        <fullName evidence="1">Uncharacterized protein</fullName>
    </submittedName>
</protein>
<accession>A0A1M5G1M2</accession>
<dbReference type="STRING" id="930117.SAMN05216225_101131"/>
<organism evidence="1 2">
    <name type="scientific">Ornithinibacillus halophilus</name>
    <dbReference type="NCBI Taxonomy" id="930117"/>
    <lineage>
        <taxon>Bacteria</taxon>
        <taxon>Bacillati</taxon>
        <taxon>Bacillota</taxon>
        <taxon>Bacilli</taxon>
        <taxon>Bacillales</taxon>
        <taxon>Bacillaceae</taxon>
        <taxon>Ornithinibacillus</taxon>
    </lineage>
</organism>
<reference evidence="1 2" key="1">
    <citation type="submission" date="2016-11" db="EMBL/GenBank/DDBJ databases">
        <authorList>
            <person name="Jaros S."/>
            <person name="Januszkiewicz K."/>
            <person name="Wedrychowicz H."/>
        </authorList>
    </citation>
    <scope>NUCLEOTIDE SEQUENCE [LARGE SCALE GENOMIC DNA]</scope>
    <source>
        <strain evidence="1 2">IBRC-M 10683</strain>
    </source>
</reference>
<proteinExistence type="predicted"/>
<evidence type="ECO:0000313" key="2">
    <source>
        <dbReference type="Proteomes" id="UP000183988"/>
    </source>
</evidence>